<protein>
    <submittedName>
        <fullName evidence="1">Uncharacterized protein</fullName>
    </submittedName>
</protein>
<organism evidence="1">
    <name type="scientific">Anguilla anguilla</name>
    <name type="common">European freshwater eel</name>
    <name type="synonym">Muraena anguilla</name>
    <dbReference type="NCBI Taxonomy" id="7936"/>
    <lineage>
        <taxon>Eukaryota</taxon>
        <taxon>Metazoa</taxon>
        <taxon>Chordata</taxon>
        <taxon>Craniata</taxon>
        <taxon>Vertebrata</taxon>
        <taxon>Euteleostomi</taxon>
        <taxon>Actinopterygii</taxon>
        <taxon>Neopterygii</taxon>
        <taxon>Teleostei</taxon>
        <taxon>Anguilliformes</taxon>
        <taxon>Anguillidae</taxon>
        <taxon>Anguilla</taxon>
    </lineage>
</organism>
<dbReference type="AlphaFoldDB" id="A0A0E9WGK5"/>
<name>A0A0E9WGK5_ANGAN</name>
<accession>A0A0E9WGK5</accession>
<evidence type="ECO:0000313" key="1">
    <source>
        <dbReference type="EMBL" id="JAH88720.1"/>
    </source>
</evidence>
<dbReference type="EMBL" id="GBXM01019857">
    <property type="protein sequence ID" value="JAH88720.1"/>
    <property type="molecule type" value="Transcribed_RNA"/>
</dbReference>
<reference evidence="1" key="1">
    <citation type="submission" date="2014-11" db="EMBL/GenBank/DDBJ databases">
        <authorList>
            <person name="Amaro Gonzalez C."/>
        </authorList>
    </citation>
    <scope>NUCLEOTIDE SEQUENCE</scope>
</reference>
<reference evidence="1" key="2">
    <citation type="journal article" date="2015" name="Fish Shellfish Immunol.">
        <title>Early steps in the European eel (Anguilla anguilla)-Vibrio vulnificus interaction in the gills: Role of the RtxA13 toxin.</title>
        <authorList>
            <person name="Callol A."/>
            <person name="Pajuelo D."/>
            <person name="Ebbesson L."/>
            <person name="Teles M."/>
            <person name="MacKenzie S."/>
            <person name="Amaro C."/>
        </authorList>
    </citation>
    <scope>NUCLEOTIDE SEQUENCE</scope>
</reference>
<sequence>MNKSNRCQRQTSTPITHFRKIFSL</sequence>
<proteinExistence type="predicted"/>